<sequence>MRTRLMPDWVPLLPFAVSFALGVWAFPRQPERVPVHWGADGQPDRWGSPAEGLFSMPIMLLFVSLLILAVSRAQPAATHLLRTVIFGLGLLALFSTAAQAFGGDGFRVPMIALGSLFLLTGTALGQTPPSSLSGPQLSPTTLRRLGTAWTLFGVILILVSLLAPVPGLITATLFLGLIGVVLFLFLGVRRDRLRSEG</sequence>
<protein>
    <recommendedName>
        <fullName evidence="2">DUF1648 domain-containing protein</fullName>
    </recommendedName>
</protein>
<dbReference type="EMBL" id="NHMK01000016">
    <property type="protein sequence ID" value="OWL95498.1"/>
    <property type="molecule type" value="Genomic_DNA"/>
</dbReference>
<evidence type="ECO:0000259" key="2">
    <source>
        <dbReference type="Pfam" id="PF07853"/>
    </source>
</evidence>
<dbReference type="OrthoDB" id="69861at2"/>
<evidence type="ECO:0000313" key="4">
    <source>
        <dbReference type="Proteomes" id="UP000197208"/>
    </source>
</evidence>
<organism evidence="3 4">
    <name type="scientific">Deinococcus indicus</name>
    <dbReference type="NCBI Taxonomy" id="223556"/>
    <lineage>
        <taxon>Bacteria</taxon>
        <taxon>Thermotogati</taxon>
        <taxon>Deinococcota</taxon>
        <taxon>Deinococci</taxon>
        <taxon>Deinococcales</taxon>
        <taxon>Deinococcaceae</taxon>
        <taxon>Deinococcus</taxon>
    </lineage>
</organism>
<evidence type="ECO:0000256" key="1">
    <source>
        <dbReference type="SAM" id="Phobius"/>
    </source>
</evidence>
<gene>
    <name evidence="3" type="ORF">CBQ26_12115</name>
</gene>
<keyword evidence="1" id="KW-0812">Transmembrane</keyword>
<feature type="transmembrane region" description="Helical" evidence="1">
    <location>
        <begin position="169"/>
        <end position="188"/>
    </location>
</feature>
<reference evidence="3 4" key="1">
    <citation type="submission" date="2017-05" db="EMBL/GenBank/DDBJ databases">
        <title>De novo genome assembly of Deniococcus indicus strain DR1.</title>
        <authorList>
            <person name="Chauhan D."/>
            <person name="Yennamalli R.M."/>
            <person name="Priyadarshini R."/>
        </authorList>
    </citation>
    <scope>NUCLEOTIDE SEQUENCE [LARGE SCALE GENOMIC DNA]</scope>
    <source>
        <strain evidence="3 4">DR1</strain>
    </source>
</reference>
<evidence type="ECO:0000313" key="3">
    <source>
        <dbReference type="EMBL" id="OWL95498.1"/>
    </source>
</evidence>
<keyword evidence="4" id="KW-1185">Reference proteome</keyword>
<feature type="transmembrane region" description="Helical" evidence="1">
    <location>
        <begin position="106"/>
        <end position="124"/>
    </location>
</feature>
<dbReference type="RefSeq" id="WP_088248894.1">
    <property type="nucleotide sequence ID" value="NZ_NHMK01000016.1"/>
</dbReference>
<dbReference type="Proteomes" id="UP000197208">
    <property type="component" value="Unassembled WGS sequence"/>
</dbReference>
<feature type="transmembrane region" description="Helical" evidence="1">
    <location>
        <begin position="145"/>
        <end position="163"/>
    </location>
</feature>
<keyword evidence="1" id="KW-1133">Transmembrane helix</keyword>
<proteinExistence type="predicted"/>
<comment type="caution">
    <text evidence="3">The sequence shown here is derived from an EMBL/GenBank/DDBJ whole genome shotgun (WGS) entry which is preliminary data.</text>
</comment>
<feature type="domain" description="DUF1648" evidence="2">
    <location>
        <begin position="15"/>
        <end position="60"/>
    </location>
</feature>
<keyword evidence="1" id="KW-0472">Membrane</keyword>
<dbReference type="InterPro" id="IPR012867">
    <property type="entry name" value="DUF1648"/>
</dbReference>
<feature type="transmembrane region" description="Helical" evidence="1">
    <location>
        <begin position="49"/>
        <end position="68"/>
    </location>
</feature>
<accession>A0A246BJN2</accession>
<name>A0A246BJN2_9DEIO</name>
<feature type="transmembrane region" description="Helical" evidence="1">
    <location>
        <begin position="80"/>
        <end position="100"/>
    </location>
</feature>
<dbReference type="AlphaFoldDB" id="A0A246BJN2"/>
<dbReference type="Pfam" id="PF07853">
    <property type="entry name" value="DUF1648"/>
    <property type="match status" value="1"/>
</dbReference>